<dbReference type="EMBL" id="CM035427">
    <property type="protein sequence ID" value="KAH7307104.1"/>
    <property type="molecule type" value="Genomic_DNA"/>
</dbReference>
<dbReference type="GO" id="GO:0016020">
    <property type="term" value="C:membrane"/>
    <property type="evidence" value="ECO:0007669"/>
    <property type="project" value="UniProtKB-SubCell"/>
</dbReference>
<comment type="subcellular location">
    <subcellularLocation>
        <location evidence="1">Membrane</location>
        <topology evidence="1">Single-pass membrane protein</topology>
    </subcellularLocation>
</comment>
<dbReference type="InterPro" id="IPR024788">
    <property type="entry name" value="Malectin-like_Carb-bd_dom"/>
</dbReference>
<dbReference type="OrthoDB" id="2017114at2759"/>
<evidence type="ECO:0000256" key="1">
    <source>
        <dbReference type="ARBA" id="ARBA00004167"/>
    </source>
</evidence>
<dbReference type="PANTHER" id="PTHR45631">
    <property type="entry name" value="OS07G0107800 PROTEIN-RELATED"/>
    <property type="match status" value="1"/>
</dbReference>
<evidence type="ECO:0000313" key="4">
    <source>
        <dbReference type="Proteomes" id="UP000825935"/>
    </source>
</evidence>
<keyword evidence="4" id="KW-1185">Reference proteome</keyword>
<dbReference type="Pfam" id="PF12819">
    <property type="entry name" value="Malectin_like"/>
    <property type="match status" value="1"/>
</dbReference>
<comment type="caution">
    <text evidence="3">The sequence shown here is derived from an EMBL/GenBank/DDBJ whole genome shotgun (WGS) entry which is preliminary data.</text>
</comment>
<dbReference type="AlphaFoldDB" id="A0A8T2S7W6"/>
<name>A0A8T2S7W6_CERRI</name>
<evidence type="ECO:0000313" key="3">
    <source>
        <dbReference type="EMBL" id="KAH7307104.1"/>
    </source>
</evidence>
<sequence>MGAISSERETKEVVPPSYTMTQETPLSTIRYCPGNHSKYCYVFSSEHGVQKDSAYLVRASFWAGSALPYATISPNLVKFDLLIYTDLWDEITISLPQIYKEELREISIIAIRDSIDVCLAGNSTGKDIPFISSLVLRPLGQDFSYVDHMVNRTGKRPLMSVQKINYGAPSSQTFIRLWILVERER</sequence>
<dbReference type="Proteomes" id="UP000825935">
    <property type="component" value="Chromosome 22"/>
</dbReference>
<protein>
    <recommendedName>
        <fullName evidence="2">Malectin-like domain-containing protein</fullName>
    </recommendedName>
</protein>
<organism evidence="3 4">
    <name type="scientific">Ceratopteris richardii</name>
    <name type="common">Triangle waterfern</name>
    <dbReference type="NCBI Taxonomy" id="49495"/>
    <lineage>
        <taxon>Eukaryota</taxon>
        <taxon>Viridiplantae</taxon>
        <taxon>Streptophyta</taxon>
        <taxon>Embryophyta</taxon>
        <taxon>Tracheophyta</taxon>
        <taxon>Polypodiopsida</taxon>
        <taxon>Polypodiidae</taxon>
        <taxon>Polypodiales</taxon>
        <taxon>Pteridineae</taxon>
        <taxon>Pteridaceae</taxon>
        <taxon>Parkerioideae</taxon>
        <taxon>Ceratopteris</taxon>
    </lineage>
</organism>
<feature type="domain" description="Malectin-like" evidence="2">
    <location>
        <begin position="10"/>
        <end position="172"/>
    </location>
</feature>
<evidence type="ECO:0000259" key="2">
    <source>
        <dbReference type="Pfam" id="PF12819"/>
    </source>
</evidence>
<proteinExistence type="predicted"/>
<reference evidence="3" key="1">
    <citation type="submission" date="2021-08" db="EMBL/GenBank/DDBJ databases">
        <title>WGS assembly of Ceratopteris richardii.</title>
        <authorList>
            <person name="Marchant D.B."/>
            <person name="Chen G."/>
            <person name="Jenkins J."/>
            <person name="Shu S."/>
            <person name="Leebens-Mack J."/>
            <person name="Grimwood J."/>
            <person name="Schmutz J."/>
            <person name="Soltis P."/>
            <person name="Soltis D."/>
            <person name="Chen Z.-H."/>
        </authorList>
    </citation>
    <scope>NUCLEOTIDE SEQUENCE</scope>
    <source>
        <strain evidence="3">Whitten #5841</strain>
        <tissue evidence="3">Leaf</tissue>
    </source>
</reference>
<dbReference type="PANTHER" id="PTHR45631:SF68">
    <property type="entry name" value="REPEAT FAMILY PROTEIN, PUTATIVE, EXPRESSED-RELATED"/>
    <property type="match status" value="1"/>
</dbReference>
<gene>
    <name evidence="3" type="ORF">KP509_22G045900</name>
</gene>
<accession>A0A8T2S7W6</accession>